<evidence type="ECO:0000313" key="4">
    <source>
        <dbReference type="Proteomes" id="UP000722989"/>
    </source>
</evidence>
<feature type="transmembrane region" description="Helical" evidence="1">
    <location>
        <begin position="113"/>
        <end position="131"/>
    </location>
</feature>
<dbReference type="Proteomes" id="UP000722989">
    <property type="component" value="Unassembled WGS sequence"/>
</dbReference>
<feature type="transmembrane region" description="Helical" evidence="1">
    <location>
        <begin position="15"/>
        <end position="33"/>
    </location>
</feature>
<keyword evidence="1" id="KW-0812">Transmembrane</keyword>
<dbReference type="PANTHER" id="PTHR35152">
    <property type="entry name" value="DOMAIN SIGNALLING PROTEIN, PUTATIVE (AFU_ORTHOLOGUE AFUA_5G11310)-RELATED"/>
    <property type="match status" value="1"/>
</dbReference>
<dbReference type="EMBL" id="JAATVY010000015">
    <property type="protein sequence ID" value="NJC71986.1"/>
    <property type="molecule type" value="Genomic_DNA"/>
</dbReference>
<feature type="transmembrane region" description="Helical" evidence="1">
    <location>
        <begin position="176"/>
        <end position="196"/>
    </location>
</feature>
<sequence length="288" mass="29854">MSQMDHFTYGWVTPVFAYAMSFLGSLLGLACTARARVAGQRRQKVSMLLLATWALGGTGSWVMHFIAFTGFTVGRSPVRFDLSLTVASFATAIVVVGGAVFVIGFGRPSTWKVVGGGLFTGMGVAGMHHLGVRAMRLDGPVGMSPVLVAVSVAIAVATATIALWCTLRVSSAPATVAAAGVMGLGMCATHYAAMAAMRVGAHTQPDPARGIGADTFLIPIALFVVALLIALGYVFLVPPEVDERQFDLPQAAAPRPPDGSAGVTSVRVGPLLAMSRRAPHAFPREGSG</sequence>
<protein>
    <submittedName>
        <fullName evidence="3">Signal protein</fullName>
    </submittedName>
</protein>
<dbReference type="InterPro" id="IPR005330">
    <property type="entry name" value="MHYT_dom"/>
</dbReference>
<dbReference type="PANTHER" id="PTHR35152:SF1">
    <property type="entry name" value="DOMAIN SIGNALLING PROTEIN, PUTATIVE (AFU_ORTHOLOGUE AFUA_5G11310)-RELATED"/>
    <property type="match status" value="1"/>
</dbReference>
<feature type="transmembrane region" description="Helical" evidence="1">
    <location>
        <begin position="216"/>
        <end position="236"/>
    </location>
</feature>
<evidence type="ECO:0000259" key="2">
    <source>
        <dbReference type="PROSITE" id="PS50924"/>
    </source>
</evidence>
<dbReference type="Pfam" id="PF03707">
    <property type="entry name" value="MHYT"/>
    <property type="match status" value="3"/>
</dbReference>
<keyword evidence="4" id="KW-1185">Reference proteome</keyword>
<gene>
    <name evidence="3" type="ORF">HC031_20015</name>
</gene>
<feature type="transmembrane region" description="Helical" evidence="1">
    <location>
        <begin position="45"/>
        <end position="66"/>
    </location>
</feature>
<proteinExistence type="predicted"/>
<dbReference type="PROSITE" id="PS50924">
    <property type="entry name" value="MHYT"/>
    <property type="match status" value="1"/>
</dbReference>
<evidence type="ECO:0000313" key="3">
    <source>
        <dbReference type="EMBL" id="NJC71986.1"/>
    </source>
</evidence>
<accession>A0ABX0Y0W2</accession>
<feature type="transmembrane region" description="Helical" evidence="1">
    <location>
        <begin position="86"/>
        <end position="106"/>
    </location>
</feature>
<keyword evidence="1" id="KW-0472">Membrane</keyword>
<evidence type="ECO:0000256" key="1">
    <source>
        <dbReference type="PROSITE-ProRule" id="PRU00244"/>
    </source>
</evidence>
<reference evidence="3 4" key="1">
    <citation type="submission" date="2020-03" db="EMBL/GenBank/DDBJ databases">
        <title>WGS of the type strain of Planosporangium spp.</title>
        <authorList>
            <person name="Thawai C."/>
        </authorList>
    </citation>
    <scope>NUCLEOTIDE SEQUENCE [LARGE SCALE GENOMIC DNA]</scope>
    <source>
        <strain evidence="3 4">TBRC 5610</strain>
    </source>
</reference>
<organism evidence="3 4">
    <name type="scientific">Planosporangium thailandense</name>
    <dbReference type="NCBI Taxonomy" id="765197"/>
    <lineage>
        <taxon>Bacteria</taxon>
        <taxon>Bacillati</taxon>
        <taxon>Actinomycetota</taxon>
        <taxon>Actinomycetes</taxon>
        <taxon>Micromonosporales</taxon>
        <taxon>Micromonosporaceae</taxon>
        <taxon>Planosporangium</taxon>
    </lineage>
</organism>
<name>A0ABX0Y0W2_9ACTN</name>
<feature type="domain" description="MHYT" evidence="2">
    <location>
        <begin position="9"/>
        <end position="200"/>
    </location>
</feature>
<feature type="transmembrane region" description="Helical" evidence="1">
    <location>
        <begin position="143"/>
        <end position="164"/>
    </location>
</feature>
<comment type="caution">
    <text evidence="3">The sequence shown here is derived from an EMBL/GenBank/DDBJ whole genome shotgun (WGS) entry which is preliminary data.</text>
</comment>
<keyword evidence="1" id="KW-1133">Transmembrane helix</keyword>